<evidence type="ECO:0000313" key="1">
    <source>
        <dbReference type="EMBL" id="MFC7277110.1"/>
    </source>
</evidence>
<accession>A0ABW2HX65</accession>
<dbReference type="EMBL" id="JBHTBJ010000019">
    <property type="protein sequence ID" value="MFC7277110.1"/>
    <property type="molecule type" value="Genomic_DNA"/>
</dbReference>
<dbReference type="Proteomes" id="UP001596548">
    <property type="component" value="Unassembled WGS sequence"/>
</dbReference>
<keyword evidence="2" id="KW-1185">Reference proteome</keyword>
<sequence>MCGPREAHIKVVSSRAADDLVAGAISWPGLRAWATASPTTNGDPATGDYKVGAEVKAGAVVKVSIPDSFAALAGLKYGQGWGYSPARSVTFHACADSDTAFIGGFHVAGRRCVPLDIAANGRPPTRVTVSFFAGPC</sequence>
<dbReference type="RefSeq" id="WP_378972280.1">
    <property type="nucleotide sequence ID" value="NZ_JBHTBJ010000019.1"/>
</dbReference>
<organism evidence="1 2">
    <name type="scientific">Paractinoplanes rhizophilus</name>
    <dbReference type="NCBI Taxonomy" id="1416877"/>
    <lineage>
        <taxon>Bacteria</taxon>
        <taxon>Bacillati</taxon>
        <taxon>Actinomycetota</taxon>
        <taxon>Actinomycetes</taxon>
        <taxon>Micromonosporales</taxon>
        <taxon>Micromonosporaceae</taxon>
        <taxon>Paractinoplanes</taxon>
    </lineage>
</organism>
<gene>
    <name evidence="1" type="ORF">ACFQS1_24220</name>
</gene>
<proteinExistence type="predicted"/>
<comment type="caution">
    <text evidence="1">The sequence shown here is derived from an EMBL/GenBank/DDBJ whole genome shotgun (WGS) entry which is preliminary data.</text>
</comment>
<protein>
    <submittedName>
        <fullName evidence="1">Uncharacterized protein</fullName>
    </submittedName>
</protein>
<evidence type="ECO:0000313" key="2">
    <source>
        <dbReference type="Proteomes" id="UP001596548"/>
    </source>
</evidence>
<reference evidence="2" key="1">
    <citation type="journal article" date="2019" name="Int. J. Syst. Evol. Microbiol.">
        <title>The Global Catalogue of Microorganisms (GCM) 10K type strain sequencing project: providing services to taxonomists for standard genome sequencing and annotation.</title>
        <authorList>
            <consortium name="The Broad Institute Genomics Platform"/>
            <consortium name="The Broad Institute Genome Sequencing Center for Infectious Disease"/>
            <person name="Wu L."/>
            <person name="Ma J."/>
        </authorList>
    </citation>
    <scope>NUCLEOTIDE SEQUENCE [LARGE SCALE GENOMIC DNA]</scope>
    <source>
        <strain evidence="2">XZYJT-10</strain>
    </source>
</reference>
<name>A0ABW2HX65_9ACTN</name>